<feature type="region of interest" description="Disordered" evidence="1">
    <location>
        <begin position="449"/>
        <end position="492"/>
    </location>
</feature>
<dbReference type="Pfam" id="PF06687">
    <property type="entry name" value="SUR7"/>
    <property type="match status" value="1"/>
</dbReference>
<evidence type="ECO:0000256" key="1">
    <source>
        <dbReference type="SAM" id="MobiDB-lite"/>
    </source>
</evidence>
<feature type="transmembrane region" description="Helical" evidence="2">
    <location>
        <begin position="135"/>
        <end position="159"/>
    </location>
</feature>
<dbReference type="PANTHER" id="PTHR28013:SF4">
    <property type="entry name" value="MARVEL DOMAIN-CONTAINING PROTEIN"/>
    <property type="match status" value="1"/>
</dbReference>
<evidence type="ECO:0008006" key="5">
    <source>
        <dbReference type="Google" id="ProtNLM"/>
    </source>
</evidence>
<evidence type="ECO:0000313" key="3">
    <source>
        <dbReference type="EMBL" id="KAJ3489613.1"/>
    </source>
</evidence>
<evidence type="ECO:0000256" key="2">
    <source>
        <dbReference type="SAM" id="Phobius"/>
    </source>
</evidence>
<feature type="compositionally biased region" description="Polar residues" evidence="1">
    <location>
        <begin position="382"/>
        <end position="411"/>
    </location>
</feature>
<gene>
    <name evidence="3" type="ORF">NLI96_g2013</name>
</gene>
<feature type="region of interest" description="Disordered" evidence="1">
    <location>
        <begin position="232"/>
        <end position="262"/>
    </location>
</feature>
<feature type="transmembrane region" description="Helical" evidence="2">
    <location>
        <begin position="98"/>
        <end position="123"/>
    </location>
</feature>
<dbReference type="PANTHER" id="PTHR28013">
    <property type="entry name" value="PROTEIN DCV1-RELATED"/>
    <property type="match status" value="1"/>
</dbReference>
<name>A0AAD5V9J3_9APHY</name>
<feature type="transmembrane region" description="Helical" evidence="2">
    <location>
        <begin position="171"/>
        <end position="196"/>
    </location>
</feature>
<dbReference type="InterPro" id="IPR051380">
    <property type="entry name" value="pH-response_reg_palI/RIM9"/>
</dbReference>
<proteinExistence type="predicted"/>
<dbReference type="AlphaFoldDB" id="A0AAD5V9J3"/>
<feature type="compositionally biased region" description="Polar residues" evidence="1">
    <location>
        <begin position="339"/>
        <end position="348"/>
    </location>
</feature>
<accession>A0AAD5V9J3</accession>
<feature type="region of interest" description="Disordered" evidence="1">
    <location>
        <begin position="517"/>
        <end position="583"/>
    </location>
</feature>
<keyword evidence="4" id="KW-1185">Reference proteome</keyword>
<feature type="compositionally biased region" description="Polar residues" evidence="1">
    <location>
        <begin position="279"/>
        <end position="292"/>
    </location>
</feature>
<dbReference type="GO" id="GO:0005886">
    <property type="term" value="C:plasma membrane"/>
    <property type="evidence" value="ECO:0007669"/>
    <property type="project" value="InterPro"/>
</dbReference>
<dbReference type="EMBL" id="JANAWD010000042">
    <property type="protein sequence ID" value="KAJ3489613.1"/>
    <property type="molecule type" value="Genomic_DNA"/>
</dbReference>
<organism evidence="3 4">
    <name type="scientific">Meripilus lineatus</name>
    <dbReference type="NCBI Taxonomy" id="2056292"/>
    <lineage>
        <taxon>Eukaryota</taxon>
        <taxon>Fungi</taxon>
        <taxon>Dikarya</taxon>
        <taxon>Basidiomycota</taxon>
        <taxon>Agaricomycotina</taxon>
        <taxon>Agaricomycetes</taxon>
        <taxon>Polyporales</taxon>
        <taxon>Meripilaceae</taxon>
        <taxon>Meripilus</taxon>
    </lineage>
</organism>
<keyword evidence="2" id="KW-0812">Transmembrane</keyword>
<feature type="transmembrane region" description="Helical" evidence="2">
    <location>
        <begin position="12"/>
        <end position="31"/>
    </location>
</feature>
<comment type="caution">
    <text evidence="3">The sequence shown here is derived from an EMBL/GenBank/DDBJ whole genome shotgun (WGS) entry which is preliminary data.</text>
</comment>
<feature type="region of interest" description="Disordered" evidence="1">
    <location>
        <begin position="276"/>
        <end position="411"/>
    </location>
</feature>
<dbReference type="InterPro" id="IPR009571">
    <property type="entry name" value="SUR7/Rim9-like_fungi"/>
</dbReference>
<dbReference type="GO" id="GO:0032153">
    <property type="term" value="C:cell division site"/>
    <property type="evidence" value="ECO:0007669"/>
    <property type="project" value="TreeGrafter"/>
</dbReference>
<feature type="compositionally biased region" description="Pro residues" evidence="1">
    <location>
        <begin position="356"/>
        <end position="366"/>
    </location>
</feature>
<reference evidence="3" key="1">
    <citation type="submission" date="2022-07" db="EMBL/GenBank/DDBJ databases">
        <title>Genome Sequence of Physisporinus lineatus.</title>
        <authorList>
            <person name="Buettner E."/>
        </authorList>
    </citation>
    <scope>NUCLEOTIDE SEQUENCE</scope>
    <source>
        <strain evidence="3">VT162</strain>
    </source>
</reference>
<keyword evidence="2" id="KW-0472">Membrane</keyword>
<keyword evidence="2" id="KW-1133">Transmembrane helix</keyword>
<dbReference type="Proteomes" id="UP001212997">
    <property type="component" value="Unassembled WGS sequence"/>
</dbReference>
<evidence type="ECO:0000313" key="4">
    <source>
        <dbReference type="Proteomes" id="UP001212997"/>
    </source>
</evidence>
<protein>
    <recommendedName>
        <fullName evidence="5">Pali-domain-containing protein</fullName>
    </recommendedName>
</protein>
<dbReference type="GO" id="GO:0035838">
    <property type="term" value="C:growing cell tip"/>
    <property type="evidence" value="ECO:0007669"/>
    <property type="project" value="TreeGrafter"/>
</dbReference>
<sequence>MNLLRPATPGFLVTLTATILLAVVTFSVPYFKTVYFLQASLQTEGIDGSITFGTLGYCLHLKSNGTTCSKPSIGYELDINKLVGNSLPVEIPNVVVKWLTYALFLHAVALILAAGSAVFGLLAHVREFSMTCCSTCISGFAAVVAMVAFIFDLVLFFVAKARINSIDGGSASIGIGIWLTLAAWLLLFFAGCFYGFGRCCISRRPRGSDRNRDKPKVQDDYADQMRLDAVKAEADRKARQKQGEVGLPAFHEYEQRQPLTKADPEEYAEDGDHIVPLSSIRNGSTSAGNAYNRSGAYPPARQGSGTTGGYAQAPPGSRAVDDYYNRPSQNSYPPRRQMSAHTQDSSSASTYSYRPPLSPPPVPVPTAPTTGSQFLAVGAQSGHGQYPTSTSQNLAGHQAGGTSYHSAVSQHQQYPSAYSQFADPYTAPQQQQADYYDPYNASGFATQPAGASTGAYHSADPNPYFAQSTYPQHAATPPPQQQPDRSYTLGGDGYGGNVYSDYPAQSAYDAAYYGHYATTTTSSPSPAPPTPMPKHTAVSPPPEPQAVATPKGPRPPAEPVYEDSPPVYDVATAQPPGQWGAKH</sequence>